<proteinExistence type="predicted"/>
<dbReference type="RefSeq" id="YP_007676957.1">
    <property type="nucleotide sequence ID" value="NC_020873.1"/>
</dbReference>
<reference evidence="1 2" key="1">
    <citation type="journal article" date="2013" name="Virol. J.">
        <title>Genome sequence and analysis of a broad-host range lytic bacteriophage that infects the Bacillus cereus group.</title>
        <authorList>
            <person name="El-Arabi T.F."/>
            <person name="Griffiths M.W."/>
            <person name="She Y.M."/>
            <person name="Villegas A."/>
            <person name="Lingohr E.J."/>
            <person name="Kropinski A.M."/>
        </authorList>
    </citation>
    <scope>NUCLEOTIDE SEQUENCE [LARGE SCALE GENOMIC DNA]</scope>
</reference>
<keyword evidence="2" id="KW-1185">Reference proteome</keyword>
<gene>
    <name evidence="1" type="primary">orf057</name>
</gene>
<dbReference type="OrthoDB" id="25689at10239"/>
<name>M4HP74_9CAUD</name>
<dbReference type="GeneID" id="15041816"/>
<protein>
    <submittedName>
        <fullName evidence="1">Uncharacterized protein</fullName>
    </submittedName>
</protein>
<dbReference type="EMBL" id="JX094431">
    <property type="protein sequence ID" value="AFQ96367.1"/>
    <property type="molecule type" value="Genomic_DNA"/>
</dbReference>
<dbReference type="Proteomes" id="UP000011865">
    <property type="component" value="Segment"/>
</dbReference>
<dbReference type="KEGG" id="vg:15041816"/>
<evidence type="ECO:0000313" key="1">
    <source>
        <dbReference type="EMBL" id="AFQ96367.1"/>
    </source>
</evidence>
<accession>M4HP74</accession>
<organism evidence="1 2">
    <name type="scientific">Bacillus phage vB_BceM_Bc431v3</name>
    <dbReference type="NCBI Taxonomy" id="1195072"/>
    <lineage>
        <taxon>Viruses</taxon>
        <taxon>Duplodnaviria</taxon>
        <taxon>Heunggongvirae</taxon>
        <taxon>Uroviricota</taxon>
        <taxon>Caudoviricetes</taxon>
        <taxon>Herelleviridae</taxon>
        <taxon>Bastillevirinae</taxon>
        <taxon>Caeruleovirus</taxon>
        <taxon>Caeruleovirus Bc431</taxon>
    </lineage>
</organism>
<sequence>MISLSYTVHCDECATQEPLIAQLLTEARSEAANMGWTAEKMSTGSQQWYCPSCSLQKLQAAQQQQ</sequence>
<evidence type="ECO:0000313" key="2">
    <source>
        <dbReference type="Proteomes" id="UP000011865"/>
    </source>
</evidence>